<feature type="domain" description="AB hydrolase-1" evidence="12">
    <location>
        <begin position="80"/>
        <end position="296"/>
    </location>
</feature>
<dbReference type="STRING" id="234267.Acid_2268"/>
<dbReference type="InterPro" id="IPR000073">
    <property type="entry name" value="AB_hydrolase_1"/>
</dbReference>
<gene>
    <name evidence="13" type="ordered locus">Acid_2268</name>
</gene>
<dbReference type="OrthoDB" id="9805423at2"/>
<dbReference type="eggNOG" id="COG0596">
    <property type="taxonomic scope" value="Bacteria"/>
</dbReference>
<proteinExistence type="inferred from homology"/>
<dbReference type="AlphaFoldDB" id="Q025R1"/>
<evidence type="ECO:0000256" key="8">
    <source>
        <dbReference type="ARBA" id="ARBA00022670"/>
    </source>
</evidence>
<dbReference type="HOGENOM" id="CLU_025429_1_0_0"/>
<comment type="subcellular location">
    <subcellularLocation>
        <location evidence="2">Cytoplasm</location>
    </subcellularLocation>
</comment>
<dbReference type="EMBL" id="CP000473">
    <property type="protein sequence ID" value="ABJ83258.1"/>
    <property type="molecule type" value="Genomic_DNA"/>
</dbReference>
<dbReference type="GO" id="GO:0005737">
    <property type="term" value="C:cytoplasm"/>
    <property type="evidence" value="ECO:0007669"/>
    <property type="project" value="UniProtKB-SubCell"/>
</dbReference>
<dbReference type="ESTHER" id="solus-q43qh6">
    <property type="family name" value="AlphaBeta_hydrolase"/>
</dbReference>
<dbReference type="InterPro" id="IPR029058">
    <property type="entry name" value="AB_hydrolase_fold"/>
</dbReference>
<evidence type="ECO:0000256" key="7">
    <source>
        <dbReference type="ARBA" id="ARBA00022490"/>
    </source>
</evidence>
<comment type="similarity">
    <text evidence="3">Belongs to the peptidase S33 family.</text>
</comment>
<evidence type="ECO:0000313" key="13">
    <source>
        <dbReference type="EMBL" id="ABJ83258.1"/>
    </source>
</evidence>
<evidence type="ECO:0000256" key="6">
    <source>
        <dbReference type="ARBA" id="ARBA00022438"/>
    </source>
</evidence>
<dbReference type="PANTHER" id="PTHR43722:SF1">
    <property type="entry name" value="PROLINE IMINOPEPTIDASE"/>
    <property type="match status" value="1"/>
</dbReference>
<keyword evidence="9 13" id="KW-0378">Hydrolase</keyword>
<keyword evidence="7" id="KW-0963">Cytoplasm</keyword>
<accession>Q025R1</accession>
<evidence type="ECO:0000256" key="11">
    <source>
        <dbReference type="SAM" id="MobiDB-lite"/>
    </source>
</evidence>
<dbReference type="Pfam" id="PF00561">
    <property type="entry name" value="Abhydrolase_1"/>
    <property type="match status" value="1"/>
</dbReference>
<evidence type="ECO:0000259" key="12">
    <source>
        <dbReference type="Pfam" id="PF00561"/>
    </source>
</evidence>
<dbReference type="PANTHER" id="PTHR43722">
    <property type="entry name" value="PROLINE IMINOPEPTIDASE"/>
    <property type="match status" value="1"/>
</dbReference>
<dbReference type="SUPFAM" id="SSF53474">
    <property type="entry name" value="alpha/beta-Hydrolases"/>
    <property type="match status" value="1"/>
</dbReference>
<protein>
    <recommendedName>
        <fullName evidence="5">Proline iminopeptidase</fullName>
        <ecNumber evidence="4">3.4.11.5</ecNumber>
    </recommendedName>
    <alternativeName>
        <fullName evidence="10">Prolyl aminopeptidase</fullName>
    </alternativeName>
</protein>
<feature type="region of interest" description="Disordered" evidence="11">
    <location>
        <begin position="357"/>
        <end position="403"/>
    </location>
</feature>
<name>Q025R1_SOLUE</name>
<sequence length="403" mass="43589" precursor="true">MGHRFAVLVLAACIGCTRGPTAGGAEVKLHACSLDGIPGEVLCARYPVWEDRDRQAGRRITLNIVVLPALSAPAEPDPDPLVVLAGGPGQAATDLIQAFFRNRELRARRQVVFIDQRGSGGSNPLNCDLYGSPPDPRRILAGPFPVDAVRACRLRLQAVADLGQYTTAASMDDVDDVRRWLGFEKVNLWGGSYGTRAAQVYLRRHGAHVRAVVLEGVLPVDELVPLHQPATAQRAIDLFLARNRAAFPDLEGRFRSLFEPPRHPSIGLLEGVRHALYGGDPRAFPDLIRRAAAGDLAPLQQLAIDAEIALSRLSIGLNLSVTCAEDIPFLDDAAIARETAGTFLGDGRIQRQRSACREMGGRPGAGRSARTRALGRSGPALLRRPRSRDSPGIWRARRGHAPQ</sequence>
<dbReference type="EC" id="3.4.11.5" evidence="4"/>
<evidence type="ECO:0000256" key="3">
    <source>
        <dbReference type="ARBA" id="ARBA00010088"/>
    </source>
</evidence>
<keyword evidence="8" id="KW-0645">Protease</keyword>
<evidence type="ECO:0000256" key="4">
    <source>
        <dbReference type="ARBA" id="ARBA00012568"/>
    </source>
</evidence>
<evidence type="ECO:0000256" key="10">
    <source>
        <dbReference type="ARBA" id="ARBA00029605"/>
    </source>
</evidence>
<dbReference type="InterPro" id="IPR002410">
    <property type="entry name" value="Peptidase_S33"/>
</dbReference>
<dbReference type="GO" id="GO:0006508">
    <property type="term" value="P:proteolysis"/>
    <property type="evidence" value="ECO:0007669"/>
    <property type="project" value="UniProtKB-KW"/>
</dbReference>
<comment type="catalytic activity">
    <reaction evidence="1">
        <text>Release of N-terminal proline from a peptide.</text>
        <dbReference type="EC" id="3.4.11.5"/>
    </reaction>
</comment>
<reference evidence="13" key="1">
    <citation type="submission" date="2006-10" db="EMBL/GenBank/DDBJ databases">
        <title>Complete sequence of Solibacter usitatus Ellin6076.</title>
        <authorList>
            <consortium name="US DOE Joint Genome Institute"/>
            <person name="Copeland A."/>
            <person name="Lucas S."/>
            <person name="Lapidus A."/>
            <person name="Barry K."/>
            <person name="Detter J.C."/>
            <person name="Glavina del Rio T."/>
            <person name="Hammon N."/>
            <person name="Israni S."/>
            <person name="Dalin E."/>
            <person name="Tice H."/>
            <person name="Pitluck S."/>
            <person name="Thompson L.S."/>
            <person name="Brettin T."/>
            <person name="Bruce D."/>
            <person name="Han C."/>
            <person name="Tapia R."/>
            <person name="Gilna P."/>
            <person name="Schmutz J."/>
            <person name="Larimer F."/>
            <person name="Land M."/>
            <person name="Hauser L."/>
            <person name="Kyrpides N."/>
            <person name="Mikhailova N."/>
            <person name="Janssen P.H."/>
            <person name="Kuske C.R."/>
            <person name="Richardson P."/>
        </authorList>
    </citation>
    <scope>NUCLEOTIDE SEQUENCE</scope>
    <source>
        <strain evidence="13">Ellin6076</strain>
    </source>
</reference>
<dbReference type="InterPro" id="IPR005944">
    <property type="entry name" value="Pro_iminopeptidase"/>
</dbReference>
<dbReference type="Gene3D" id="3.40.50.1820">
    <property type="entry name" value="alpha/beta hydrolase"/>
    <property type="match status" value="1"/>
</dbReference>
<evidence type="ECO:0000256" key="9">
    <source>
        <dbReference type="ARBA" id="ARBA00022801"/>
    </source>
</evidence>
<keyword evidence="6" id="KW-0031">Aminopeptidase</keyword>
<dbReference type="InParanoid" id="Q025R1"/>
<organism evidence="13">
    <name type="scientific">Solibacter usitatus (strain Ellin6076)</name>
    <dbReference type="NCBI Taxonomy" id="234267"/>
    <lineage>
        <taxon>Bacteria</taxon>
        <taxon>Pseudomonadati</taxon>
        <taxon>Acidobacteriota</taxon>
        <taxon>Terriglobia</taxon>
        <taxon>Bryobacterales</taxon>
        <taxon>Solibacteraceae</taxon>
        <taxon>Candidatus Solibacter</taxon>
    </lineage>
</organism>
<evidence type="ECO:0000256" key="5">
    <source>
        <dbReference type="ARBA" id="ARBA00021843"/>
    </source>
</evidence>
<evidence type="ECO:0000256" key="2">
    <source>
        <dbReference type="ARBA" id="ARBA00004496"/>
    </source>
</evidence>
<dbReference type="PRINTS" id="PR00793">
    <property type="entry name" value="PROAMNOPTASE"/>
</dbReference>
<evidence type="ECO:0000256" key="1">
    <source>
        <dbReference type="ARBA" id="ARBA00001585"/>
    </source>
</evidence>
<dbReference type="GO" id="GO:0004177">
    <property type="term" value="F:aminopeptidase activity"/>
    <property type="evidence" value="ECO:0007669"/>
    <property type="project" value="UniProtKB-KW"/>
</dbReference>
<dbReference type="KEGG" id="sus:Acid_2268"/>